<dbReference type="EC" id="1.14.11.13" evidence="7"/>
<evidence type="ECO:0000256" key="3">
    <source>
        <dbReference type="ARBA" id="ARBA00023002"/>
    </source>
</evidence>
<dbReference type="GO" id="GO:0045543">
    <property type="term" value="F:gibberellin 2-beta-dioxygenase activity"/>
    <property type="evidence" value="ECO:0007669"/>
    <property type="project" value="UniProtKB-EC"/>
</dbReference>
<keyword evidence="11" id="KW-1185">Reference proteome</keyword>
<evidence type="ECO:0000259" key="9">
    <source>
        <dbReference type="PROSITE" id="PS51471"/>
    </source>
</evidence>
<dbReference type="AlphaFoldDB" id="A0A4S4F1G2"/>
<keyword evidence="1 8" id="KW-0479">Metal-binding</keyword>
<evidence type="ECO:0000256" key="5">
    <source>
        <dbReference type="ARBA" id="ARBA00052204"/>
    </source>
</evidence>
<comment type="caution">
    <text evidence="10">The sequence shown here is derived from an EMBL/GenBank/DDBJ whole genome shotgun (WGS) entry which is preliminary data.</text>
</comment>
<comment type="catalytic activity">
    <reaction evidence="5">
        <text>gibberellin A1 + 2-oxoglutarate + O2 = gibberellin A8 + succinate + CO2</text>
        <dbReference type="Rhea" id="RHEA:15005"/>
        <dbReference type="ChEBI" id="CHEBI:15379"/>
        <dbReference type="ChEBI" id="CHEBI:16526"/>
        <dbReference type="ChEBI" id="CHEBI:16810"/>
        <dbReference type="ChEBI" id="CHEBI:30031"/>
        <dbReference type="ChEBI" id="CHEBI:58524"/>
        <dbReference type="ChEBI" id="CHEBI:58594"/>
        <dbReference type="EC" id="1.14.11.13"/>
    </reaction>
</comment>
<keyword evidence="2" id="KW-0223">Dioxygenase</keyword>
<dbReference type="Pfam" id="PF14226">
    <property type="entry name" value="DIOX_N"/>
    <property type="match status" value="1"/>
</dbReference>
<dbReference type="InterPro" id="IPR050231">
    <property type="entry name" value="Iron_ascorbate_oxido_reductase"/>
</dbReference>
<dbReference type="EMBL" id="SDRB02000569">
    <property type="protein sequence ID" value="THG22992.1"/>
    <property type="molecule type" value="Genomic_DNA"/>
</dbReference>
<protein>
    <recommendedName>
        <fullName evidence="7">gibberellin 2beta-dioxygenase</fullName>
        <ecNumber evidence="7">1.14.11.13</ecNumber>
    </recommendedName>
</protein>
<dbReference type="Gene3D" id="3.30.300.130">
    <property type="entry name" value="Fe-S cluster assembly (FSCA)"/>
    <property type="match status" value="2"/>
</dbReference>
<dbReference type="Pfam" id="PF03171">
    <property type="entry name" value="2OG-FeII_Oxy"/>
    <property type="match status" value="1"/>
</dbReference>
<reference evidence="10 11" key="1">
    <citation type="journal article" date="2018" name="Proc. Natl. Acad. Sci. U.S.A.">
        <title>Draft genome sequence of Camellia sinensis var. sinensis provides insights into the evolution of the tea genome and tea quality.</title>
        <authorList>
            <person name="Wei C."/>
            <person name="Yang H."/>
            <person name="Wang S."/>
            <person name="Zhao J."/>
            <person name="Liu C."/>
            <person name="Gao L."/>
            <person name="Xia E."/>
            <person name="Lu Y."/>
            <person name="Tai Y."/>
            <person name="She G."/>
            <person name="Sun J."/>
            <person name="Cao H."/>
            <person name="Tong W."/>
            <person name="Gao Q."/>
            <person name="Li Y."/>
            <person name="Deng W."/>
            <person name="Jiang X."/>
            <person name="Wang W."/>
            <person name="Chen Q."/>
            <person name="Zhang S."/>
            <person name="Li H."/>
            <person name="Wu J."/>
            <person name="Wang P."/>
            <person name="Li P."/>
            <person name="Shi C."/>
            <person name="Zheng F."/>
            <person name="Jian J."/>
            <person name="Huang B."/>
            <person name="Shan D."/>
            <person name="Shi M."/>
            <person name="Fang C."/>
            <person name="Yue Y."/>
            <person name="Li F."/>
            <person name="Li D."/>
            <person name="Wei S."/>
            <person name="Han B."/>
            <person name="Jiang C."/>
            <person name="Yin Y."/>
            <person name="Xia T."/>
            <person name="Zhang Z."/>
            <person name="Bennetzen J.L."/>
            <person name="Zhao S."/>
            <person name="Wan X."/>
        </authorList>
    </citation>
    <scope>NUCLEOTIDE SEQUENCE [LARGE SCALE GENOMIC DNA]</scope>
    <source>
        <strain evidence="11">cv. Shuchazao</strain>
        <tissue evidence="10">Leaf</tissue>
    </source>
</reference>
<dbReference type="Gene3D" id="2.60.120.330">
    <property type="entry name" value="B-lactam Antibiotic, Isopenicillin N Synthase, Chain"/>
    <property type="match status" value="1"/>
</dbReference>
<keyword evidence="4 8" id="KW-0408">Iron</keyword>
<dbReference type="PANTHER" id="PTHR47990">
    <property type="entry name" value="2-OXOGLUTARATE (2OG) AND FE(II)-DEPENDENT OXYGENASE SUPERFAMILY PROTEIN-RELATED"/>
    <property type="match status" value="1"/>
</dbReference>
<keyword evidence="3 8" id="KW-0560">Oxidoreductase</keyword>
<dbReference type="Proteomes" id="UP000306102">
    <property type="component" value="Unassembled WGS sequence"/>
</dbReference>
<dbReference type="PRINTS" id="PR00682">
    <property type="entry name" value="IPNSYNTHASE"/>
</dbReference>
<evidence type="ECO:0000313" key="11">
    <source>
        <dbReference type="Proteomes" id="UP000306102"/>
    </source>
</evidence>
<comment type="similarity">
    <text evidence="6">Belongs to the iron/ascorbate-dependent oxidoreductase family. GA2OX subfamily.</text>
</comment>
<evidence type="ECO:0000256" key="2">
    <source>
        <dbReference type="ARBA" id="ARBA00022964"/>
    </source>
</evidence>
<evidence type="ECO:0000256" key="1">
    <source>
        <dbReference type="ARBA" id="ARBA00022723"/>
    </source>
</evidence>
<evidence type="ECO:0000256" key="4">
    <source>
        <dbReference type="ARBA" id="ARBA00023004"/>
    </source>
</evidence>
<feature type="domain" description="Fe2OG dioxygenase" evidence="9">
    <location>
        <begin position="318"/>
        <end position="431"/>
    </location>
</feature>
<dbReference type="InterPro" id="IPR034904">
    <property type="entry name" value="FSCA_dom_sf"/>
</dbReference>
<name>A0A4S4F1G2_CAMSN</name>
<gene>
    <name evidence="10" type="ORF">TEA_010291</name>
</gene>
<evidence type="ECO:0000256" key="7">
    <source>
        <dbReference type="ARBA" id="ARBA00066708"/>
    </source>
</evidence>
<dbReference type="SUPFAM" id="SSF51197">
    <property type="entry name" value="Clavaminate synthase-like"/>
    <property type="match status" value="1"/>
</dbReference>
<proteinExistence type="inferred from homology"/>
<dbReference type="InterPro" id="IPR044861">
    <property type="entry name" value="IPNS-like_FE2OG_OXY"/>
</dbReference>
<evidence type="ECO:0000313" key="10">
    <source>
        <dbReference type="EMBL" id="THG22992.1"/>
    </source>
</evidence>
<dbReference type="PROSITE" id="PS51471">
    <property type="entry name" value="FE2OG_OXY"/>
    <property type="match status" value="1"/>
</dbReference>
<dbReference type="FunFam" id="2.60.120.330:FF:000025">
    <property type="entry name" value="Gibberellin 2-beta-dioxygenase 2"/>
    <property type="match status" value="1"/>
</dbReference>
<dbReference type="SUPFAM" id="SSF117916">
    <property type="entry name" value="Fe-S cluster assembly (FSCA) domain-like"/>
    <property type="match status" value="2"/>
</dbReference>
<dbReference type="GO" id="GO:0046872">
    <property type="term" value="F:metal ion binding"/>
    <property type="evidence" value="ECO:0007669"/>
    <property type="project" value="UniProtKB-KW"/>
</dbReference>
<dbReference type="InterPro" id="IPR005123">
    <property type="entry name" value="Oxoglu/Fe-dep_dioxygenase_dom"/>
</dbReference>
<evidence type="ECO:0000256" key="8">
    <source>
        <dbReference type="RuleBase" id="RU003682"/>
    </source>
</evidence>
<dbReference type="InterPro" id="IPR026992">
    <property type="entry name" value="DIOX_N"/>
</dbReference>
<dbReference type="STRING" id="542762.A0A4S4F1G2"/>
<dbReference type="GO" id="GO:0009685">
    <property type="term" value="P:gibberellin metabolic process"/>
    <property type="evidence" value="ECO:0007669"/>
    <property type="project" value="UniProtKB-ARBA"/>
</dbReference>
<evidence type="ECO:0000256" key="6">
    <source>
        <dbReference type="ARBA" id="ARBA00061282"/>
    </source>
</evidence>
<organism evidence="10 11">
    <name type="scientific">Camellia sinensis var. sinensis</name>
    <name type="common">China tea</name>
    <dbReference type="NCBI Taxonomy" id="542762"/>
    <lineage>
        <taxon>Eukaryota</taxon>
        <taxon>Viridiplantae</taxon>
        <taxon>Streptophyta</taxon>
        <taxon>Embryophyta</taxon>
        <taxon>Tracheophyta</taxon>
        <taxon>Spermatophyta</taxon>
        <taxon>Magnoliopsida</taxon>
        <taxon>eudicotyledons</taxon>
        <taxon>Gunneridae</taxon>
        <taxon>Pentapetalae</taxon>
        <taxon>asterids</taxon>
        <taxon>Ericales</taxon>
        <taxon>Theaceae</taxon>
        <taxon>Camellia</taxon>
    </lineage>
</organism>
<accession>A0A4S4F1G2</accession>
<dbReference type="InterPro" id="IPR027443">
    <property type="entry name" value="IPNS-like_sf"/>
</dbReference>
<sequence>MKMGIERVLKEKFGDTVKDIRQVYDDDHTSETTVEAVNGHLDILRPAIKNYGGNVQVLSVEGGDCLVKYVGPDSIGSGVKAAIKERFPDNTNVAVNGHLDILRPAIKNYGGNVQVLSVEGGDCLVKYVGPDSIGSGVKAAIKERYLSMVVSSPTPFRTKKARAVGIPIIDLSLERSVLSEKIVQACQDYGFFKVVNHGVPMEIIARMEKEGSDFFAKPASEKQQQAGGLPSPFGYGCKNIGFNGDVGELEYLLLHTNHLSISDISKAISSINPTKFSCAVNDYIQAVRSLTCEMLDLVAEGLFVPDKSVFSRLIGDVHSDSCFRLNHYPPMENSREWDPSPKLNANTRMGFGEHSDPQILTILRSNDVEGLQICLHDGLWVPITPDPTEFCVFVGDVLQAMTNGKFVSARHRVIVANSVKPRMSMIYFGAPPLNAWISPLPKMVSPPKPSLYKPFTWSEFKKAAYSLPLEDCRLNRFKDSLQLSLRTQKL</sequence>